<keyword evidence="1" id="KW-0433">Leucine-rich repeat</keyword>
<name>A0A438BLY1_VITVI</name>
<dbReference type="InterPro" id="IPR001611">
    <property type="entry name" value="Leu-rich_rpt"/>
</dbReference>
<dbReference type="PANTHER" id="PTHR11017">
    <property type="entry name" value="LEUCINE-RICH REPEAT-CONTAINING PROTEIN"/>
    <property type="match status" value="1"/>
</dbReference>
<dbReference type="InterPro" id="IPR044974">
    <property type="entry name" value="Disease_R_plants"/>
</dbReference>
<dbReference type="AlphaFoldDB" id="A0A438BLY1"/>
<dbReference type="GO" id="GO:0006952">
    <property type="term" value="P:defense response"/>
    <property type="evidence" value="ECO:0007669"/>
    <property type="project" value="InterPro"/>
</dbReference>
<organism evidence="5 6">
    <name type="scientific">Vitis vinifera</name>
    <name type="common">Grape</name>
    <dbReference type="NCBI Taxonomy" id="29760"/>
    <lineage>
        <taxon>Eukaryota</taxon>
        <taxon>Viridiplantae</taxon>
        <taxon>Streptophyta</taxon>
        <taxon>Embryophyta</taxon>
        <taxon>Tracheophyta</taxon>
        <taxon>Spermatophyta</taxon>
        <taxon>Magnoliopsida</taxon>
        <taxon>eudicotyledons</taxon>
        <taxon>Gunneridae</taxon>
        <taxon>Pentapetalae</taxon>
        <taxon>rosids</taxon>
        <taxon>Vitales</taxon>
        <taxon>Vitaceae</taxon>
        <taxon>Viteae</taxon>
        <taxon>Vitis</taxon>
    </lineage>
</organism>
<sequence length="685" mass="78451">MASTSSTSTSISTFIPQWKYDVFLSFRGEDTRFNFTDHLHANLIRRGIATFRDDDSLKRGEEIAPELLKAIEESRKEMKQTVVPIFYHVDPSHVRHQTGRFGEAFSNYKEDTEEMKGKVRSWRSALTEAANIGGEHVEKNGYESGHVNEIVKDIFRRLNCRMLDVDDNLAIPQWESELSKLERELEVGISDVLKIHMHDLIQQMGWNIIRSEYLGDPTKWRRLWDPSDICRAFRMGGMKNVEAIFLDLSRSTPLELKVILPEDFQFPAHELRYLHWEGYPFKSLPSNFLGVNLIELNMKDSNIKQLMQRNERLEQLKFLNLSGSRQLTETSFSNMPNLETLILADCTSLNVVDPSIGDLKKLTVLNLMGCKNLTSLPSSIQYLDSLEAMNLMTCSNLEEFPEMKGMQNLRSLPSSICRLKSLVQLDLHGCSNLDTFPEIMEDMKCLESLDIRSSGIKELPSSIQNLKSLLRLDMSNCLVTLPDSIYNLRSVTLRGCSNLEKFPKNPEGFYSIVQLDFSHCNLMEGSIPTEIWDLNSLEILNLSWNHMVSIPSGISQLCKLDFLDISHCEMLQDIPELPSSLRKIDALYCTKLEMLSSPSSLLWSSLLKWFNPTSNEHLNCKEGKMIIILGNGVRKPHCTHWCFENRKASVSQDKTIFEWQQQHSAATPANWNLFNSITDTEGRNS</sequence>
<proteinExistence type="predicted"/>
<evidence type="ECO:0000256" key="1">
    <source>
        <dbReference type="ARBA" id="ARBA00022614"/>
    </source>
</evidence>
<keyword evidence="2" id="KW-0677">Repeat</keyword>
<dbReference type="Gene3D" id="3.80.10.10">
    <property type="entry name" value="Ribonuclease Inhibitor"/>
    <property type="match status" value="2"/>
</dbReference>
<evidence type="ECO:0000256" key="2">
    <source>
        <dbReference type="ARBA" id="ARBA00022737"/>
    </source>
</evidence>
<accession>A0A438BLY1</accession>
<dbReference type="InterPro" id="IPR032675">
    <property type="entry name" value="LRR_dom_sf"/>
</dbReference>
<reference evidence="5 6" key="1">
    <citation type="journal article" date="2018" name="PLoS Genet.">
        <title>Population sequencing reveals clonal diversity and ancestral inbreeding in the grapevine cultivar Chardonnay.</title>
        <authorList>
            <person name="Roach M.J."/>
            <person name="Johnson D.L."/>
            <person name="Bohlmann J."/>
            <person name="van Vuuren H.J."/>
            <person name="Jones S.J."/>
            <person name="Pretorius I.S."/>
            <person name="Schmidt S.A."/>
            <person name="Borneman A.R."/>
        </authorList>
    </citation>
    <scope>NUCLEOTIDE SEQUENCE [LARGE SCALE GENOMIC DNA]</scope>
    <source>
        <strain evidence="6">cv. Chardonnay</strain>
        <tissue evidence="5">Leaf</tissue>
    </source>
</reference>
<dbReference type="Pfam" id="PF01582">
    <property type="entry name" value="TIR"/>
    <property type="match status" value="1"/>
</dbReference>
<dbReference type="InterPro" id="IPR035897">
    <property type="entry name" value="Toll_tir_struct_dom_sf"/>
</dbReference>
<evidence type="ECO:0000259" key="4">
    <source>
        <dbReference type="PROSITE" id="PS50104"/>
    </source>
</evidence>
<dbReference type="EMBL" id="QGNW01002724">
    <property type="protein sequence ID" value="RVW11962.1"/>
    <property type="molecule type" value="Genomic_DNA"/>
</dbReference>
<dbReference type="SMART" id="SM00255">
    <property type="entry name" value="TIR"/>
    <property type="match status" value="1"/>
</dbReference>
<feature type="domain" description="TIR" evidence="4">
    <location>
        <begin position="18"/>
        <end position="158"/>
    </location>
</feature>
<dbReference type="PROSITE" id="PS50104">
    <property type="entry name" value="TIR"/>
    <property type="match status" value="1"/>
</dbReference>
<dbReference type="PANTHER" id="PTHR11017:SF570">
    <property type="entry name" value="DISEASE RESISTANCE PROTEIN (TIR-NBS CLASS)-RELATED"/>
    <property type="match status" value="1"/>
</dbReference>
<gene>
    <name evidence="5" type="primary">N_194</name>
    <name evidence="5" type="ORF">CK203_091829</name>
</gene>
<dbReference type="SUPFAM" id="SSF52058">
    <property type="entry name" value="L domain-like"/>
    <property type="match status" value="1"/>
</dbReference>
<dbReference type="GO" id="GO:0007165">
    <property type="term" value="P:signal transduction"/>
    <property type="evidence" value="ECO:0007669"/>
    <property type="project" value="InterPro"/>
</dbReference>
<evidence type="ECO:0000313" key="6">
    <source>
        <dbReference type="Proteomes" id="UP000288805"/>
    </source>
</evidence>
<protein>
    <submittedName>
        <fullName evidence="5">TMV resistance protein N</fullName>
    </submittedName>
</protein>
<dbReference type="Proteomes" id="UP000288805">
    <property type="component" value="Unassembled WGS sequence"/>
</dbReference>
<evidence type="ECO:0000256" key="3">
    <source>
        <dbReference type="ARBA" id="ARBA00022821"/>
    </source>
</evidence>
<dbReference type="Gene3D" id="3.40.50.10140">
    <property type="entry name" value="Toll/interleukin-1 receptor homology (TIR) domain"/>
    <property type="match status" value="2"/>
</dbReference>
<dbReference type="Pfam" id="PF23286">
    <property type="entry name" value="LRR_13"/>
    <property type="match status" value="1"/>
</dbReference>
<dbReference type="InterPro" id="IPR058546">
    <property type="entry name" value="RPS4B/Roq1-like_LRR"/>
</dbReference>
<evidence type="ECO:0000313" key="5">
    <source>
        <dbReference type="EMBL" id="RVW11962.1"/>
    </source>
</evidence>
<dbReference type="PROSITE" id="PS51450">
    <property type="entry name" value="LRR"/>
    <property type="match status" value="1"/>
</dbReference>
<dbReference type="SUPFAM" id="SSF52200">
    <property type="entry name" value="Toll/Interleukin receptor TIR domain"/>
    <property type="match status" value="1"/>
</dbReference>
<comment type="caution">
    <text evidence="5">The sequence shown here is derived from an EMBL/GenBank/DDBJ whole genome shotgun (WGS) entry which is preliminary data.</text>
</comment>
<dbReference type="InterPro" id="IPR000157">
    <property type="entry name" value="TIR_dom"/>
</dbReference>
<dbReference type="SMART" id="SM00369">
    <property type="entry name" value="LRR_TYP"/>
    <property type="match status" value="3"/>
</dbReference>
<dbReference type="InterPro" id="IPR003591">
    <property type="entry name" value="Leu-rich_rpt_typical-subtyp"/>
</dbReference>
<keyword evidence="3" id="KW-0611">Plant defense</keyword>